<dbReference type="EC" id="1.1.1.266" evidence="3"/>
<dbReference type="BioCyc" id="MetaCyc:MONOMER-18134"/>
<dbReference type="InterPro" id="IPR036291">
    <property type="entry name" value="NAD(P)-bd_dom_sf"/>
</dbReference>
<reference evidence="3" key="1">
    <citation type="journal article" date="2004" name="Int. J. Syst. Evol. Microbiol.">
        <title>Classification of isolates from locations in Austria and Yellowstone National Park as Geobacillus tepidamans sp. nov.</title>
        <authorList>
            <person name="Schaffer C."/>
            <person name="Franck W.L."/>
            <person name="Scheberl A."/>
            <person name="Kosma P."/>
            <person name="McDermott T.R."/>
            <person name="Messner P."/>
        </authorList>
    </citation>
    <scope>NUCLEOTIDE SEQUENCE</scope>
    <source>
        <strain evidence="3">GS5-97</strain>
    </source>
</reference>
<dbReference type="SUPFAM" id="SSF51735">
    <property type="entry name" value="NAD(P)-binding Rossmann-fold domains"/>
    <property type="match status" value="1"/>
</dbReference>
<accession>A2BD24</accession>
<proteinExistence type="inferred from homology"/>
<reference evidence="3" key="4">
    <citation type="journal article" date="2008" name="Carbohydr. Res.">
        <title>S-layer nanoglycobiology of bacteria.</title>
        <authorList>
            <person name="Messner P."/>
            <person name="Steiner K."/>
            <person name="Zarschler K."/>
            <person name="Schaffer C."/>
        </authorList>
    </citation>
    <scope>NUCLEOTIDE SEQUENCE</scope>
    <source>
        <strain evidence="3">GS5-97</strain>
    </source>
</reference>
<feature type="domain" description="NAD-dependent epimerase/dehydratase" evidence="2">
    <location>
        <begin position="4"/>
        <end position="223"/>
    </location>
</feature>
<dbReference type="PANTHER" id="PTHR43000">
    <property type="entry name" value="DTDP-D-GLUCOSE 4,6-DEHYDRATASE-RELATED"/>
    <property type="match status" value="1"/>
</dbReference>
<gene>
    <name evidence="3" type="primary">fcd</name>
    <name evidence="4" type="ORF">HNQ34_001298</name>
</gene>
<keyword evidence="5" id="KW-1185">Reference proteome</keyword>
<name>A2BD24_9BACL</name>
<dbReference type="EMBL" id="AY883421">
    <property type="protein sequence ID" value="ABM68324.1"/>
    <property type="molecule type" value="Genomic_DNA"/>
</dbReference>
<dbReference type="EMBL" id="JACHEP010000004">
    <property type="protein sequence ID" value="MBB5324205.1"/>
    <property type="molecule type" value="Genomic_DNA"/>
</dbReference>
<dbReference type="InterPro" id="IPR001509">
    <property type="entry name" value="Epimerase_deHydtase"/>
</dbReference>
<dbReference type="GO" id="GO:0003978">
    <property type="term" value="F:UDP-glucose 4-epimerase activity"/>
    <property type="evidence" value="ECO:0007669"/>
    <property type="project" value="UniProtKB-EC"/>
</dbReference>
<organism evidence="3">
    <name type="scientific">Anoxybacteroides tepidamans</name>
    <dbReference type="NCBI Taxonomy" id="265948"/>
    <lineage>
        <taxon>Bacteria</taxon>
        <taxon>Bacillati</taxon>
        <taxon>Bacillota</taxon>
        <taxon>Bacilli</taxon>
        <taxon>Bacillales</taxon>
        <taxon>Anoxybacillaceae</taxon>
        <taxon>Anoxybacteroides</taxon>
    </lineage>
</organism>
<dbReference type="Gene3D" id="3.90.25.10">
    <property type="entry name" value="UDP-galactose 4-epimerase, domain 1"/>
    <property type="match status" value="1"/>
</dbReference>
<dbReference type="RefSeq" id="WP_183252727.1">
    <property type="nucleotide sequence ID" value="NZ_JACHEP010000004.1"/>
</dbReference>
<dbReference type="GO" id="GO:0050573">
    <property type="term" value="F:dTDP-4-dehydro-6-deoxyglucose reductase activity"/>
    <property type="evidence" value="ECO:0007669"/>
    <property type="project" value="UniProtKB-EC"/>
</dbReference>
<dbReference type="Pfam" id="PF01370">
    <property type="entry name" value="Epimerase"/>
    <property type="match status" value="1"/>
</dbReference>
<reference evidence="3" key="2">
    <citation type="journal article" date="2005" name="Microbiology">
        <title>The structure of secondary cell wall polymers: how Gram-positive bacteria stick their cell walls together.</title>
        <authorList>
            <person name="Schaffer C."/>
            <person name="Messner P."/>
        </authorList>
    </citation>
    <scope>NUCLEOTIDE SEQUENCE</scope>
    <source>
        <strain evidence="3">GS5-97</strain>
    </source>
</reference>
<evidence type="ECO:0000259" key="2">
    <source>
        <dbReference type="Pfam" id="PF01370"/>
    </source>
</evidence>
<evidence type="ECO:0000256" key="1">
    <source>
        <dbReference type="ARBA" id="ARBA00007637"/>
    </source>
</evidence>
<protein>
    <submittedName>
        <fullName evidence="3">Fcd</fullName>
        <ecNumber evidence="3">1.1.1.266</ecNumber>
    </submittedName>
    <submittedName>
        <fullName evidence="4">UDP-glucose 4-epimerase</fullName>
        <ecNumber evidence="4">5.1.3.2</ecNumber>
    </submittedName>
</protein>
<sequence>MKRILILGCGYLGLNLANYFCKKNYDVSVIGRKSVYSNFLEEEIEFIEDDIKNINSYKHMFNEETTVIYAIGSINANNYFMDLRNDIENSYIPFINLLNFLSEKYIQKFVFLSSAGTVYGNVNKNYISENEILNPISIYGLQKAFFEQLIRIKNNEASHFRYLIFRISNPYGGINIPNKNQGIIPTLVYKAVNNEPFELWASINTIRDYIYIDDLSELIYKTIYLDIYNETLNLGSGKGTSIKQLISLVEEILGKKITILEKPPIKTNVLKNILDISKLVNTVGYEPKISIEEGISRYINTILTKNIF</sequence>
<keyword evidence="3" id="KW-0560">Oxidoreductase</keyword>
<dbReference type="Gene3D" id="3.40.50.720">
    <property type="entry name" value="NAD(P)-binding Rossmann-like Domain"/>
    <property type="match status" value="1"/>
</dbReference>
<evidence type="ECO:0000313" key="3">
    <source>
        <dbReference type="EMBL" id="ABM68324.1"/>
    </source>
</evidence>
<dbReference type="Proteomes" id="UP000520011">
    <property type="component" value="Unassembled WGS sequence"/>
</dbReference>
<evidence type="ECO:0000313" key="5">
    <source>
        <dbReference type="Proteomes" id="UP000520011"/>
    </source>
</evidence>
<dbReference type="EC" id="5.1.3.2" evidence="4"/>
<dbReference type="KEGG" id="ag:ABM68324"/>
<comment type="similarity">
    <text evidence="1">Belongs to the NAD(P)-dependent epimerase/dehydratase family.</text>
</comment>
<reference evidence="3" key="3">
    <citation type="journal article" date="2007" name="Glycobiology">
        <title>The dTDP-4-dehydro-6-deoxyglucose reductase encoding fcd gene is part of the surface layer glycoprotein glycosylation gene cluster of Geobacillus tepidamans GS5-97T.</title>
        <authorList>
            <person name="Zayni S."/>
            <person name="Steiner K."/>
            <person name="Pfostl A."/>
            <person name="Hofinger A."/>
            <person name="Kosma P."/>
            <person name="Schaffer C."/>
            <person name="Messner P."/>
        </authorList>
    </citation>
    <scope>NUCLEOTIDE SEQUENCE</scope>
    <source>
        <strain evidence="3">GS5-97</strain>
    </source>
</reference>
<keyword evidence="4" id="KW-0413">Isomerase</keyword>
<dbReference type="AlphaFoldDB" id="A2BD24"/>
<evidence type="ECO:0000313" key="4">
    <source>
        <dbReference type="EMBL" id="MBB5324205.1"/>
    </source>
</evidence>
<reference evidence="4 5" key="5">
    <citation type="submission" date="2020-08" db="EMBL/GenBank/DDBJ databases">
        <title>Genomic Encyclopedia of Type Strains, Phase IV (KMG-IV): sequencing the most valuable type-strain genomes for metagenomic binning, comparative biology and taxonomic classification.</title>
        <authorList>
            <person name="Goeker M."/>
        </authorList>
    </citation>
    <scope>NUCLEOTIDE SEQUENCE [LARGE SCALE GENOMIC DNA]</scope>
    <source>
        <strain evidence="4 5">DSM 16325</strain>
    </source>
</reference>